<protein>
    <submittedName>
        <fullName evidence="2">DUF751 family protein</fullName>
    </submittedName>
</protein>
<dbReference type="Pfam" id="PF05421">
    <property type="entry name" value="DUF751"/>
    <property type="match status" value="1"/>
</dbReference>
<evidence type="ECO:0000313" key="2">
    <source>
        <dbReference type="EMBL" id="NER26621.1"/>
    </source>
</evidence>
<dbReference type="EMBL" id="JAAHFQ010000039">
    <property type="protein sequence ID" value="NER26621.1"/>
    <property type="molecule type" value="Genomic_DNA"/>
</dbReference>
<evidence type="ECO:0000256" key="1">
    <source>
        <dbReference type="SAM" id="Phobius"/>
    </source>
</evidence>
<keyword evidence="1" id="KW-0472">Membrane</keyword>
<keyword evidence="1" id="KW-0812">Transmembrane</keyword>
<accession>A0A6B3NAG4</accession>
<sequence length="68" mass="7810">MFDGFWENVLRYPRYLISFSLGVFYSVFSLFKPLLERPVSAIAFIGLLMAGFFFITFTLRAMLGLGLT</sequence>
<feature type="transmembrane region" description="Helical" evidence="1">
    <location>
        <begin position="43"/>
        <end position="63"/>
    </location>
</feature>
<proteinExistence type="predicted"/>
<keyword evidence="1" id="KW-1133">Transmembrane helix</keyword>
<dbReference type="InterPro" id="IPR008470">
    <property type="entry name" value="Uncharacterised_Ycf33"/>
</dbReference>
<organism evidence="2">
    <name type="scientific">Symploca sp. SIO1C4</name>
    <dbReference type="NCBI Taxonomy" id="2607765"/>
    <lineage>
        <taxon>Bacteria</taxon>
        <taxon>Bacillati</taxon>
        <taxon>Cyanobacteriota</taxon>
        <taxon>Cyanophyceae</taxon>
        <taxon>Coleofasciculales</taxon>
        <taxon>Coleofasciculaceae</taxon>
        <taxon>Symploca</taxon>
    </lineage>
</organism>
<comment type="caution">
    <text evidence="2">The sequence shown here is derived from an EMBL/GenBank/DDBJ whole genome shotgun (WGS) entry which is preliminary data.</text>
</comment>
<feature type="transmembrane region" description="Helical" evidence="1">
    <location>
        <begin position="12"/>
        <end position="31"/>
    </location>
</feature>
<dbReference type="AlphaFoldDB" id="A0A6B3NAG4"/>
<name>A0A6B3NAG4_9CYAN</name>
<gene>
    <name evidence="2" type="ORF">F6J89_03065</name>
</gene>
<reference evidence="2" key="1">
    <citation type="submission" date="2019-11" db="EMBL/GenBank/DDBJ databases">
        <title>Genomic insights into an expanded diversity of filamentous marine cyanobacteria reveals the extraordinary biosynthetic potential of Moorea and Okeania.</title>
        <authorList>
            <person name="Ferreira Leao T."/>
            <person name="Wang M."/>
            <person name="Moss N."/>
            <person name="Da Silva R."/>
            <person name="Sanders J."/>
            <person name="Nurk S."/>
            <person name="Gurevich A."/>
            <person name="Humphrey G."/>
            <person name="Reher R."/>
            <person name="Zhu Q."/>
            <person name="Belda-Ferre P."/>
            <person name="Glukhov E."/>
            <person name="Rex R."/>
            <person name="Dorrestein P.C."/>
            <person name="Knight R."/>
            <person name="Pevzner P."/>
            <person name="Gerwick W.H."/>
            <person name="Gerwick L."/>
        </authorList>
    </citation>
    <scope>NUCLEOTIDE SEQUENCE</scope>
    <source>
        <strain evidence="2">SIO1C4</strain>
    </source>
</reference>